<evidence type="ECO:0000256" key="1">
    <source>
        <dbReference type="ARBA" id="ARBA00023125"/>
    </source>
</evidence>
<evidence type="ECO:0000259" key="2">
    <source>
        <dbReference type="PROSITE" id="PS50943"/>
    </source>
</evidence>
<dbReference type="PANTHER" id="PTHR46558">
    <property type="entry name" value="TRACRIPTIONAL REGULATORY PROTEIN-RELATED-RELATED"/>
    <property type="match status" value="1"/>
</dbReference>
<dbReference type="InterPro" id="IPR001387">
    <property type="entry name" value="Cro/C1-type_HTH"/>
</dbReference>
<dbReference type="GO" id="GO:0003677">
    <property type="term" value="F:DNA binding"/>
    <property type="evidence" value="ECO:0007669"/>
    <property type="project" value="UniProtKB-KW"/>
</dbReference>
<dbReference type="Pfam" id="PF01381">
    <property type="entry name" value="HTH_3"/>
    <property type="match status" value="1"/>
</dbReference>
<protein>
    <submittedName>
        <fullName evidence="3">Helix-turn-helix domain protein</fullName>
    </submittedName>
</protein>
<organism evidence="3">
    <name type="scientific">Siphoviridae sp. ctkhg5</name>
    <dbReference type="NCBI Taxonomy" id="2825643"/>
    <lineage>
        <taxon>Viruses</taxon>
        <taxon>Duplodnaviria</taxon>
        <taxon>Heunggongvirae</taxon>
        <taxon>Uroviricota</taxon>
        <taxon>Caudoviricetes</taxon>
    </lineage>
</organism>
<dbReference type="InterPro" id="IPR010982">
    <property type="entry name" value="Lambda_DNA-bd_dom_sf"/>
</dbReference>
<evidence type="ECO:0000313" key="3">
    <source>
        <dbReference type="EMBL" id="DAF92439.1"/>
    </source>
</evidence>
<proteinExistence type="predicted"/>
<dbReference type="EMBL" id="BK016067">
    <property type="protein sequence ID" value="DAF92439.1"/>
    <property type="molecule type" value="Genomic_DNA"/>
</dbReference>
<accession>A0A8S5UD56</accession>
<dbReference type="SMART" id="SM00530">
    <property type="entry name" value="HTH_XRE"/>
    <property type="match status" value="1"/>
</dbReference>
<keyword evidence="1" id="KW-0238">DNA-binding</keyword>
<dbReference type="CDD" id="cd00093">
    <property type="entry name" value="HTH_XRE"/>
    <property type="match status" value="1"/>
</dbReference>
<dbReference type="PANTHER" id="PTHR46558:SF4">
    <property type="entry name" value="DNA-BIDING PHAGE PROTEIN"/>
    <property type="match status" value="1"/>
</dbReference>
<name>A0A8S5UD56_9CAUD</name>
<dbReference type="PROSITE" id="PS50943">
    <property type="entry name" value="HTH_CROC1"/>
    <property type="match status" value="1"/>
</dbReference>
<dbReference type="Gene3D" id="1.10.260.40">
    <property type="entry name" value="lambda repressor-like DNA-binding domains"/>
    <property type="match status" value="1"/>
</dbReference>
<reference evidence="3" key="1">
    <citation type="journal article" date="2021" name="Proc. Natl. Acad. Sci. U.S.A.">
        <title>A Catalog of Tens of Thousands of Viruses from Human Metagenomes Reveals Hidden Associations with Chronic Diseases.</title>
        <authorList>
            <person name="Tisza M.J."/>
            <person name="Buck C.B."/>
        </authorList>
    </citation>
    <scope>NUCLEOTIDE SEQUENCE</scope>
    <source>
        <strain evidence="3">Ctkhg5</strain>
    </source>
</reference>
<dbReference type="SUPFAM" id="SSF47413">
    <property type="entry name" value="lambda repressor-like DNA-binding domains"/>
    <property type="match status" value="1"/>
</dbReference>
<sequence length="94" mass="10765">MRKFDLQLRALRTKKGLTLTELAEKIGSNYQAVGRWERGTTEITLGDALKVCRVLDCTLDELVGWESAPTIKEQEKRAFELHNKVQQAIDEYQA</sequence>
<feature type="domain" description="HTH cro/C1-type" evidence="2">
    <location>
        <begin position="8"/>
        <end position="62"/>
    </location>
</feature>